<reference evidence="2 3" key="1">
    <citation type="submission" date="2015-07" db="EMBL/GenBank/DDBJ databases">
        <title>The genome of Habropoda laboriosa.</title>
        <authorList>
            <person name="Pan H."/>
            <person name="Kapheim K."/>
        </authorList>
    </citation>
    <scope>NUCLEOTIDE SEQUENCE [LARGE SCALE GENOMIC DNA]</scope>
    <source>
        <strain evidence="2">0110345459</strain>
    </source>
</reference>
<dbReference type="Proteomes" id="UP000053825">
    <property type="component" value="Unassembled WGS sequence"/>
</dbReference>
<feature type="domain" description="PiggyBac transposable element-derived protein" evidence="1">
    <location>
        <begin position="14"/>
        <end position="96"/>
    </location>
</feature>
<keyword evidence="3" id="KW-1185">Reference proteome</keyword>
<proteinExistence type="predicted"/>
<organism evidence="2 3">
    <name type="scientific">Habropoda laboriosa</name>
    <dbReference type="NCBI Taxonomy" id="597456"/>
    <lineage>
        <taxon>Eukaryota</taxon>
        <taxon>Metazoa</taxon>
        <taxon>Ecdysozoa</taxon>
        <taxon>Arthropoda</taxon>
        <taxon>Hexapoda</taxon>
        <taxon>Insecta</taxon>
        <taxon>Pterygota</taxon>
        <taxon>Neoptera</taxon>
        <taxon>Endopterygota</taxon>
        <taxon>Hymenoptera</taxon>
        <taxon>Apocrita</taxon>
        <taxon>Aculeata</taxon>
        <taxon>Apoidea</taxon>
        <taxon>Anthophila</taxon>
        <taxon>Apidae</taxon>
        <taxon>Habropoda</taxon>
    </lineage>
</organism>
<dbReference type="EMBL" id="KQ414593">
    <property type="protein sequence ID" value="KOC70170.1"/>
    <property type="molecule type" value="Genomic_DNA"/>
</dbReference>
<evidence type="ECO:0000313" key="3">
    <source>
        <dbReference type="Proteomes" id="UP000053825"/>
    </source>
</evidence>
<evidence type="ECO:0000259" key="1">
    <source>
        <dbReference type="Pfam" id="PF13843"/>
    </source>
</evidence>
<dbReference type="AlphaFoldDB" id="A0A0L7RH31"/>
<protein>
    <recommendedName>
        <fullName evidence="1">PiggyBac transposable element-derived protein domain-containing protein</fullName>
    </recommendedName>
</protein>
<dbReference type="InterPro" id="IPR029526">
    <property type="entry name" value="PGBD"/>
</dbReference>
<dbReference type="PANTHER" id="PTHR46599">
    <property type="entry name" value="PIGGYBAC TRANSPOSABLE ELEMENT-DERIVED PROTEIN 4"/>
    <property type="match status" value="1"/>
</dbReference>
<name>A0A0L7RH31_9HYME</name>
<accession>A0A0L7RH31</accession>
<dbReference type="Pfam" id="PF13843">
    <property type="entry name" value="DDE_Tnp_1_7"/>
    <property type="match status" value="1"/>
</dbReference>
<evidence type="ECO:0000313" key="2">
    <source>
        <dbReference type="EMBL" id="KOC70170.1"/>
    </source>
</evidence>
<gene>
    <name evidence="2" type="ORF">WH47_08647</name>
</gene>
<dbReference type="STRING" id="597456.A0A0L7RH31"/>
<sequence length="148" mass="17380">MERFTTQFYVSNNCTLTIYKSKPNKKVLLLSSRHKSVTVDKNNKRLPETIKFYNSTKFGVDITDQMARKYSVKCKCRRWPMHVFYNILDLAGINAWVLYKETTSENISRKDFLFQLGEELAAEYKKRLERSSVLSKTTSFPSRQKSAK</sequence>
<dbReference type="OrthoDB" id="8123139at2759"/>
<dbReference type="PANTHER" id="PTHR46599:SF6">
    <property type="entry name" value="DUAL SPECIFICITY PHOSPHATASE 26"/>
    <property type="match status" value="1"/>
</dbReference>